<evidence type="ECO:0000313" key="10">
    <source>
        <dbReference type="EMBL" id="MDN0074198.1"/>
    </source>
</evidence>
<keyword evidence="5 8" id="KW-0812">Transmembrane</keyword>
<keyword evidence="2 8" id="KW-0813">Transport</keyword>
<accession>A0ABT7XKF7</accession>
<evidence type="ECO:0000256" key="6">
    <source>
        <dbReference type="ARBA" id="ARBA00022989"/>
    </source>
</evidence>
<keyword evidence="3" id="KW-1003">Cell membrane</keyword>
<sequence length="533" mass="58026">MTLALPRWRMVALSISLITLVPLLLILASITRPDAELWSHLLDFQLPELIANTAWLLGGVGLGVLLLGVPLAWLMAVYDFPGRRVFNWALMLPLALPAYVMAFSQLGLFDFTGPIQSWLRDTTGDSSWVPPIRSTGGVIAVLVLAFYPYVYLLARNAFATMGRRALEVGQSLGLSPVAGFWHVALPMARPWIAGGLTLALMETLADFGTVAIFNFDTFTSAIYKAWFALFSLPTAMQLASLLVLLVFVLVVLEQRSRGRRAYTQAGKAVPQPRLRLKGVSAWAASGFAALVLLFAFALPVAQLAWWAWSVFDTEFDADFIGYVGRSLWLALIAAVVVTLVALLLSYAQRHDAKSALIVHLATLGYAVPGTVLAVGVFVPIAWLDNWLLASFAWPEGTGAILKGTLVVMLLAYTARFLAVGHSAVDAAMHRITRSQEEAARNLGYSGFGLLARLHLPLLSGGLFTAVLMVFVDVMKEMPITLMTRPFGWDTLAVRIFNFTSEGEWERAALPALALVIAGLLPVIVLSRQKESAS</sequence>
<dbReference type="CDD" id="cd06261">
    <property type="entry name" value="TM_PBP2"/>
    <property type="match status" value="1"/>
</dbReference>
<dbReference type="PROSITE" id="PS50928">
    <property type="entry name" value="ABC_TM1"/>
    <property type="match status" value="2"/>
</dbReference>
<feature type="transmembrane region" description="Helical" evidence="8">
    <location>
        <begin position="356"/>
        <end position="383"/>
    </location>
</feature>
<evidence type="ECO:0000256" key="4">
    <source>
        <dbReference type="ARBA" id="ARBA00022519"/>
    </source>
</evidence>
<keyword evidence="11" id="KW-1185">Reference proteome</keyword>
<feature type="transmembrane region" description="Helical" evidence="8">
    <location>
        <begin position="507"/>
        <end position="525"/>
    </location>
</feature>
<evidence type="ECO:0000256" key="3">
    <source>
        <dbReference type="ARBA" id="ARBA00022475"/>
    </source>
</evidence>
<dbReference type="Pfam" id="PF00528">
    <property type="entry name" value="BPD_transp_1"/>
    <property type="match status" value="1"/>
</dbReference>
<keyword evidence="6 8" id="KW-1133">Transmembrane helix</keyword>
<feature type="transmembrane region" description="Helical" evidence="8">
    <location>
        <begin position="128"/>
        <end position="154"/>
    </location>
</feature>
<dbReference type="PANTHER" id="PTHR43357:SF3">
    <property type="entry name" value="FE(3+)-TRANSPORT SYSTEM PERMEASE PROTEIN FBPB 2"/>
    <property type="match status" value="1"/>
</dbReference>
<feature type="transmembrane region" description="Helical" evidence="8">
    <location>
        <begin position="191"/>
        <end position="213"/>
    </location>
</feature>
<evidence type="ECO:0000256" key="5">
    <source>
        <dbReference type="ARBA" id="ARBA00022692"/>
    </source>
</evidence>
<reference evidence="10" key="1">
    <citation type="submission" date="2023-06" db="EMBL/GenBank/DDBJ databases">
        <authorList>
            <person name="Zhang S."/>
        </authorList>
    </citation>
    <scope>NUCLEOTIDE SEQUENCE</scope>
    <source>
        <strain evidence="10">SG2303</strain>
    </source>
</reference>
<evidence type="ECO:0000256" key="1">
    <source>
        <dbReference type="ARBA" id="ARBA00004429"/>
    </source>
</evidence>
<keyword evidence="4" id="KW-0997">Cell inner membrane</keyword>
<name>A0ABT7XKF7_9NEIS</name>
<feature type="transmembrane region" description="Helical" evidence="8">
    <location>
        <begin position="403"/>
        <end position="428"/>
    </location>
</feature>
<feature type="transmembrane region" description="Helical" evidence="8">
    <location>
        <begin position="327"/>
        <end position="344"/>
    </location>
</feature>
<feature type="transmembrane region" description="Helical" evidence="8">
    <location>
        <begin position="225"/>
        <end position="252"/>
    </location>
</feature>
<evidence type="ECO:0000259" key="9">
    <source>
        <dbReference type="PROSITE" id="PS50928"/>
    </source>
</evidence>
<keyword evidence="7 8" id="KW-0472">Membrane</keyword>
<dbReference type="RefSeq" id="WP_289828749.1">
    <property type="nucleotide sequence ID" value="NZ_JAUEDK010000005.1"/>
</dbReference>
<dbReference type="InterPro" id="IPR000515">
    <property type="entry name" value="MetI-like"/>
</dbReference>
<comment type="caution">
    <text evidence="10">The sequence shown here is derived from an EMBL/GenBank/DDBJ whole genome shotgun (WGS) entry which is preliminary data.</text>
</comment>
<feature type="transmembrane region" description="Helical" evidence="8">
    <location>
        <begin position="449"/>
        <end position="471"/>
    </location>
</feature>
<dbReference type="Gene3D" id="1.10.3720.10">
    <property type="entry name" value="MetI-like"/>
    <property type="match status" value="2"/>
</dbReference>
<organism evidence="10 11">
    <name type="scientific">Crenobacter oryzisoli</name>
    <dbReference type="NCBI Taxonomy" id="3056844"/>
    <lineage>
        <taxon>Bacteria</taxon>
        <taxon>Pseudomonadati</taxon>
        <taxon>Pseudomonadota</taxon>
        <taxon>Betaproteobacteria</taxon>
        <taxon>Neisseriales</taxon>
        <taxon>Neisseriaceae</taxon>
        <taxon>Crenobacter</taxon>
    </lineage>
</organism>
<gene>
    <name evidence="10" type="ORF">QU481_04750</name>
</gene>
<feature type="transmembrane region" description="Helical" evidence="8">
    <location>
        <begin position="85"/>
        <end position="108"/>
    </location>
</feature>
<feature type="domain" description="ABC transmembrane type-1" evidence="9">
    <location>
        <begin position="50"/>
        <end position="253"/>
    </location>
</feature>
<evidence type="ECO:0000313" key="11">
    <source>
        <dbReference type="Proteomes" id="UP001168540"/>
    </source>
</evidence>
<feature type="transmembrane region" description="Helical" evidence="8">
    <location>
        <begin position="52"/>
        <end position="78"/>
    </location>
</feature>
<dbReference type="PANTHER" id="PTHR43357">
    <property type="entry name" value="INNER MEMBRANE ABC TRANSPORTER PERMEASE PROTEIN YDCV"/>
    <property type="match status" value="1"/>
</dbReference>
<evidence type="ECO:0000256" key="7">
    <source>
        <dbReference type="ARBA" id="ARBA00023136"/>
    </source>
</evidence>
<dbReference type="EMBL" id="JAUEDK010000005">
    <property type="protein sequence ID" value="MDN0074198.1"/>
    <property type="molecule type" value="Genomic_DNA"/>
</dbReference>
<proteinExistence type="inferred from homology"/>
<dbReference type="SUPFAM" id="SSF161098">
    <property type="entry name" value="MetI-like"/>
    <property type="match status" value="2"/>
</dbReference>
<comment type="similarity">
    <text evidence="8">Belongs to the binding-protein-dependent transport system permease family.</text>
</comment>
<dbReference type="InterPro" id="IPR035906">
    <property type="entry name" value="MetI-like_sf"/>
</dbReference>
<comment type="subcellular location">
    <subcellularLocation>
        <location evidence="1">Cell inner membrane</location>
        <topology evidence="1">Multi-pass membrane protein</topology>
    </subcellularLocation>
    <subcellularLocation>
        <location evidence="8">Cell membrane</location>
        <topology evidence="8">Multi-pass membrane protein</topology>
    </subcellularLocation>
</comment>
<protein>
    <submittedName>
        <fullName evidence="10">Iron ABC transporter permease</fullName>
    </submittedName>
</protein>
<dbReference type="Proteomes" id="UP001168540">
    <property type="component" value="Unassembled WGS sequence"/>
</dbReference>
<feature type="domain" description="ABC transmembrane type-1" evidence="9">
    <location>
        <begin position="323"/>
        <end position="525"/>
    </location>
</feature>
<feature type="transmembrane region" description="Helical" evidence="8">
    <location>
        <begin position="281"/>
        <end position="307"/>
    </location>
</feature>
<evidence type="ECO:0000256" key="2">
    <source>
        <dbReference type="ARBA" id="ARBA00022448"/>
    </source>
</evidence>
<evidence type="ECO:0000256" key="8">
    <source>
        <dbReference type="RuleBase" id="RU363032"/>
    </source>
</evidence>